<dbReference type="SUPFAM" id="SSF55781">
    <property type="entry name" value="GAF domain-like"/>
    <property type="match status" value="1"/>
</dbReference>
<dbReference type="InterPro" id="IPR000160">
    <property type="entry name" value="GGDEF_dom"/>
</dbReference>
<dbReference type="InterPro" id="IPR001633">
    <property type="entry name" value="EAL_dom"/>
</dbReference>
<evidence type="ECO:0000259" key="2">
    <source>
        <dbReference type="PROSITE" id="PS50883"/>
    </source>
</evidence>
<dbReference type="AlphaFoldDB" id="A0A0J8GWA2"/>
<evidence type="ECO:0000313" key="5">
    <source>
        <dbReference type="Proteomes" id="UP000037600"/>
    </source>
</evidence>
<dbReference type="SMART" id="SM00267">
    <property type="entry name" value="GGDEF"/>
    <property type="match status" value="1"/>
</dbReference>
<dbReference type="Pfam" id="PF00563">
    <property type="entry name" value="EAL"/>
    <property type="match status" value="1"/>
</dbReference>
<evidence type="ECO:0000256" key="1">
    <source>
        <dbReference type="SAM" id="Phobius"/>
    </source>
</evidence>
<dbReference type="InterPro" id="IPR029787">
    <property type="entry name" value="Nucleotide_cyclase"/>
</dbReference>
<dbReference type="SMART" id="SM00052">
    <property type="entry name" value="EAL"/>
    <property type="match status" value="1"/>
</dbReference>
<dbReference type="Pfam" id="PF00990">
    <property type="entry name" value="GGDEF"/>
    <property type="match status" value="1"/>
</dbReference>
<dbReference type="Proteomes" id="UP000037600">
    <property type="component" value="Unassembled WGS sequence"/>
</dbReference>
<keyword evidence="1" id="KW-0812">Transmembrane</keyword>
<dbReference type="SUPFAM" id="SSF55073">
    <property type="entry name" value="Nucleotide cyclase"/>
    <property type="match status" value="1"/>
</dbReference>
<dbReference type="InterPro" id="IPR050706">
    <property type="entry name" value="Cyclic-di-GMP_PDE-like"/>
</dbReference>
<dbReference type="PROSITE" id="PS50883">
    <property type="entry name" value="EAL"/>
    <property type="match status" value="1"/>
</dbReference>
<dbReference type="InterPro" id="IPR003018">
    <property type="entry name" value="GAF"/>
</dbReference>
<dbReference type="STRING" id="1513271.XM47_07620"/>
<dbReference type="InterPro" id="IPR035919">
    <property type="entry name" value="EAL_sf"/>
</dbReference>
<dbReference type="PANTHER" id="PTHR33121:SF70">
    <property type="entry name" value="SIGNALING PROTEIN YKOW"/>
    <property type="match status" value="1"/>
</dbReference>
<feature type="transmembrane region" description="Helical" evidence="1">
    <location>
        <begin position="95"/>
        <end position="113"/>
    </location>
</feature>
<evidence type="ECO:0000313" key="4">
    <source>
        <dbReference type="EMBL" id="KMT65564.1"/>
    </source>
</evidence>
<feature type="domain" description="EAL" evidence="2">
    <location>
        <begin position="712"/>
        <end position="961"/>
    </location>
</feature>
<dbReference type="CDD" id="cd01948">
    <property type="entry name" value="EAL"/>
    <property type="match status" value="1"/>
</dbReference>
<dbReference type="PATRIC" id="fig|1513271.3.peg.1556"/>
<dbReference type="SUPFAM" id="SSF141868">
    <property type="entry name" value="EAL domain-like"/>
    <property type="match status" value="1"/>
</dbReference>
<dbReference type="Pfam" id="PF01590">
    <property type="entry name" value="GAF"/>
    <property type="match status" value="1"/>
</dbReference>
<dbReference type="CDD" id="cd01949">
    <property type="entry name" value="GGDEF"/>
    <property type="match status" value="1"/>
</dbReference>
<dbReference type="Gene3D" id="3.30.450.40">
    <property type="match status" value="1"/>
</dbReference>
<dbReference type="PANTHER" id="PTHR33121">
    <property type="entry name" value="CYCLIC DI-GMP PHOSPHODIESTERASE PDEF"/>
    <property type="match status" value="1"/>
</dbReference>
<keyword evidence="1" id="KW-0472">Membrane</keyword>
<dbReference type="PROSITE" id="PS50887">
    <property type="entry name" value="GGDEF"/>
    <property type="match status" value="1"/>
</dbReference>
<accession>A0A0J8GWA2</accession>
<feature type="transmembrane region" description="Helical" evidence="1">
    <location>
        <begin position="181"/>
        <end position="199"/>
    </location>
</feature>
<keyword evidence="1" id="KW-1133">Transmembrane helix</keyword>
<feature type="transmembrane region" description="Helical" evidence="1">
    <location>
        <begin position="71"/>
        <end position="90"/>
    </location>
</feature>
<evidence type="ECO:0000259" key="3">
    <source>
        <dbReference type="PROSITE" id="PS50887"/>
    </source>
</evidence>
<comment type="caution">
    <text evidence="4">The sequence shown here is derived from an EMBL/GenBank/DDBJ whole genome shotgun (WGS) entry which is preliminary data.</text>
</comment>
<feature type="domain" description="GGDEF" evidence="3">
    <location>
        <begin position="568"/>
        <end position="703"/>
    </location>
</feature>
<reference evidence="4 5" key="1">
    <citation type="submission" date="2015-04" db="EMBL/GenBank/DDBJ databases">
        <title>Draft Genome Sequence of the Novel Agar-Digesting Marine Bacterium Q1.</title>
        <authorList>
            <person name="Li Y."/>
            <person name="Li D."/>
            <person name="Chen G."/>
            <person name="Du Z."/>
        </authorList>
    </citation>
    <scope>NUCLEOTIDE SEQUENCE [LARGE SCALE GENOMIC DNA]</scope>
    <source>
        <strain evidence="4 5">Q1</strain>
    </source>
</reference>
<dbReference type="NCBIfam" id="TIGR00254">
    <property type="entry name" value="GGDEF"/>
    <property type="match status" value="1"/>
</dbReference>
<dbReference type="Gene3D" id="3.30.70.270">
    <property type="match status" value="1"/>
</dbReference>
<feature type="transmembrane region" description="Helical" evidence="1">
    <location>
        <begin position="211"/>
        <end position="231"/>
    </location>
</feature>
<dbReference type="GO" id="GO:0071111">
    <property type="term" value="F:cyclic-guanylate-specific phosphodiesterase activity"/>
    <property type="evidence" value="ECO:0007669"/>
    <property type="project" value="InterPro"/>
</dbReference>
<feature type="transmembrane region" description="Helical" evidence="1">
    <location>
        <begin position="6"/>
        <end position="27"/>
    </location>
</feature>
<feature type="transmembrane region" description="Helical" evidence="1">
    <location>
        <begin position="34"/>
        <end position="51"/>
    </location>
</feature>
<dbReference type="InterPro" id="IPR029016">
    <property type="entry name" value="GAF-like_dom_sf"/>
</dbReference>
<gene>
    <name evidence="4" type="ORF">XM47_07620</name>
</gene>
<evidence type="ECO:0008006" key="6">
    <source>
        <dbReference type="Google" id="ProtNLM"/>
    </source>
</evidence>
<dbReference type="Gene3D" id="3.20.20.450">
    <property type="entry name" value="EAL domain"/>
    <property type="match status" value="1"/>
</dbReference>
<dbReference type="RefSeq" id="WP_048691328.1">
    <property type="nucleotide sequence ID" value="NZ_KQ130487.1"/>
</dbReference>
<organism evidence="4 5">
    <name type="scientific">Catenovulum maritimum</name>
    <dbReference type="NCBI Taxonomy" id="1513271"/>
    <lineage>
        <taxon>Bacteria</taxon>
        <taxon>Pseudomonadati</taxon>
        <taxon>Pseudomonadota</taxon>
        <taxon>Gammaproteobacteria</taxon>
        <taxon>Alteromonadales</taxon>
        <taxon>Alteromonadaceae</taxon>
        <taxon>Catenovulum</taxon>
    </lineage>
</organism>
<dbReference type="OrthoDB" id="9804951at2"/>
<dbReference type="EMBL" id="LAZL01000010">
    <property type="protein sequence ID" value="KMT65564.1"/>
    <property type="molecule type" value="Genomic_DNA"/>
</dbReference>
<name>A0A0J8GWA2_9ALTE</name>
<sequence length="964" mass="109152">MLIALFYLTSGLMVATCGFMFITATYAQRPQLKAIYASIGIISAIFGAYQFTSGLYFSTKELESSVIMLRLQTDLVFLLLPAFYLFIALYSQQKFWQFGLLILSCLCVFLIILNHQEIYTMRFADTNKIQLVEFSNFAQTDLYKVIGDTGQHRWLIGAVSGLFCLWSILRCFIAWQHGRKVFSAIVTLFILLLFYSSYWGQLIDHSLNNNVYIAGFVGCFMLLTLSLVVAFDSSKKRSQLKQSQIELQKTNAAKDVISLEHEKLSQVFMQAPVATLLVDIQGKVEQHNRNAEMLWQSSDFSNLNVFDFLEELGVKDNILELISIQDLVKLGPFNITPSSQIKHLSVTRSEWFQLNLFALNRDKENLSRFVLRLENVTDKMYVENALNFIAAEAHHSTAEQLAIQMVQNLSRIISSTYVYIALKKQNNLETLAVCVNGNITPNISFKLHNTPSEAVFSNRVISFPNHLKQSFSQNDELQKLDVDSYIGAPITVDSKVIGVIAAMNSLPFCSVSYLNQVMTIFANRVSSEMKRYQTEEKIKKMAYEDYLTHLPNRAVAHEKIQDALNHEKTVALLLLDLDQFKTINDALGHDLGDEVIRTIGNRLRQNRPLNEFIARIGGDEFVVIFDTPPSNSTTFIEKIANEINELIHQEIDIGDHMLEMTATIGVVLLPDNASTDLDAFRVAEIVLNKAKQNNRGRFLIYQPQMDEEVSEKLNITTGLRQALSNNEFELYYQAQYNQAEQIVGAEALIRWIHPEKGMIPPFKFIPIAEETGLINQIGDWVLKTGFEFLANNPNFRGNLSLNVSAWQFARPDFVPSMLAMISEAQIDVTQITLEVTESAVLTDITETIKKLSEIRSLGIKVALDDFGTGYSSLAYLKNLPLDILKIDKTFIDELETNDRPPLLESMLSIGHHMGLKVVAEGVETQLQLARLIQMKCPVFQGYYFAKPVPKAEFLTLINQEKAIS</sequence>
<feature type="transmembrane region" description="Helical" evidence="1">
    <location>
        <begin position="152"/>
        <end position="169"/>
    </location>
</feature>
<dbReference type="Gene3D" id="3.30.450.20">
    <property type="entry name" value="PAS domain"/>
    <property type="match status" value="1"/>
</dbReference>
<keyword evidence="5" id="KW-1185">Reference proteome</keyword>
<proteinExistence type="predicted"/>
<protein>
    <recommendedName>
        <fullName evidence="6">Diguanylate cyclase</fullName>
    </recommendedName>
</protein>
<dbReference type="InterPro" id="IPR043128">
    <property type="entry name" value="Rev_trsase/Diguanyl_cyclase"/>
</dbReference>